<keyword evidence="1" id="KW-0689">Ribosomal protein</keyword>
<dbReference type="EMBL" id="CP157896">
    <property type="protein sequence ID" value="XBT18672.1"/>
    <property type="molecule type" value="Genomic_DNA"/>
</dbReference>
<proteinExistence type="predicted"/>
<organism evidence="1">
    <name type="scientific">Candidatus Shikimatogenerans sp. Tcar</name>
    <dbReference type="NCBI Taxonomy" id="3158565"/>
    <lineage>
        <taxon>Bacteria</taxon>
        <taxon>Pseudomonadati</taxon>
        <taxon>Bacteroidota</taxon>
        <taxon>Flavobacteriia</taxon>
        <taxon>Flavobacteriales</taxon>
        <taxon>Candidatus Shikimatogenerans</taxon>
    </lineage>
</organism>
<name>A0AAU7QRU1_9FLAO</name>
<evidence type="ECO:0000313" key="1">
    <source>
        <dbReference type="EMBL" id="XBT18672.1"/>
    </source>
</evidence>
<protein>
    <submittedName>
        <fullName evidence="1">30S ribosomal protein S20</fullName>
    </submittedName>
</protein>
<sequence length="77" mass="9758">MKIKNKKKQIKKQIKRYKLNKFKKIKIKKLINIYKKNNNKKKNDLYKIISYIDKCYKIFHKNKINRLKKKMYIYFNN</sequence>
<reference evidence="1" key="1">
    <citation type="submission" date="2024-06" db="EMBL/GenBank/DDBJ databases">
        <title>Diversity, functionality, and evolutionary history of bacterial symbionts in false click beetles (Coleoptera, Throscidae).</title>
        <authorList>
            <person name="Wierz J.C."/>
            <person name="Malm H."/>
            <person name="Kaltenpoth M."/>
            <person name="Engl T."/>
        </authorList>
    </citation>
    <scope>NUCLEOTIDE SEQUENCE</scope>
    <source>
        <strain evidence="1">Tcar</strain>
    </source>
</reference>
<accession>A0AAU7QRU1</accession>
<keyword evidence="1" id="KW-0687">Ribonucleoprotein</keyword>
<dbReference type="GO" id="GO:0005840">
    <property type="term" value="C:ribosome"/>
    <property type="evidence" value="ECO:0007669"/>
    <property type="project" value="UniProtKB-KW"/>
</dbReference>
<gene>
    <name evidence="1" type="ORF">ABNO60_00815</name>
</gene>
<dbReference type="AlphaFoldDB" id="A0AAU7QRU1"/>